<evidence type="ECO:0000256" key="1">
    <source>
        <dbReference type="SAM" id="SignalP"/>
    </source>
</evidence>
<proteinExistence type="predicted"/>
<feature type="signal peptide" evidence="1">
    <location>
        <begin position="1"/>
        <end position="21"/>
    </location>
</feature>
<dbReference type="RefSeq" id="WP_345121187.1">
    <property type="nucleotide sequence ID" value="NZ_BAABDI010000003.1"/>
</dbReference>
<name>A0ABP7PCK3_9BACT</name>
<feature type="chain" id="PRO_5045237199" evidence="1">
    <location>
        <begin position="22"/>
        <end position="196"/>
    </location>
</feature>
<reference evidence="3" key="1">
    <citation type="journal article" date="2019" name="Int. J. Syst. Evol. Microbiol.">
        <title>The Global Catalogue of Microorganisms (GCM) 10K type strain sequencing project: providing services to taxonomists for standard genome sequencing and annotation.</title>
        <authorList>
            <consortium name="The Broad Institute Genomics Platform"/>
            <consortium name="The Broad Institute Genome Sequencing Center for Infectious Disease"/>
            <person name="Wu L."/>
            <person name="Ma J."/>
        </authorList>
    </citation>
    <scope>NUCLEOTIDE SEQUENCE [LARGE SCALE GENOMIC DNA]</scope>
    <source>
        <strain evidence="3">JCM 17217</strain>
    </source>
</reference>
<organism evidence="2 3">
    <name type="scientific">Hymenobacter antarcticus</name>
    <dbReference type="NCBI Taxonomy" id="486270"/>
    <lineage>
        <taxon>Bacteria</taxon>
        <taxon>Pseudomonadati</taxon>
        <taxon>Bacteroidota</taxon>
        <taxon>Cytophagia</taxon>
        <taxon>Cytophagales</taxon>
        <taxon>Hymenobacteraceae</taxon>
        <taxon>Hymenobacter</taxon>
    </lineage>
</organism>
<accession>A0ABP7PCK3</accession>
<keyword evidence="3" id="KW-1185">Reference proteome</keyword>
<dbReference type="Proteomes" id="UP001501556">
    <property type="component" value="Unassembled WGS sequence"/>
</dbReference>
<gene>
    <name evidence="2" type="ORF">GCM10022407_07690</name>
</gene>
<sequence>MNLFRNSLLALLALVAGPAVAQVSTHQPGAYRSAAAYRRHQPQPAGSNAFFPDKRGQVVVVVPRGPSSQKVRIAPDSVWGVVSDKGRTTRIFRGDEFRLEHADTLCLYTSARNVGTSGSARYGGRGLAATQYFFSVGLTGLIFPLTTAYLREQYAASNPGFAAALDKLKFYDGLSDYDSKAGLYLVTKLYRESTVR</sequence>
<evidence type="ECO:0000313" key="3">
    <source>
        <dbReference type="Proteomes" id="UP001501556"/>
    </source>
</evidence>
<dbReference type="EMBL" id="BAABDI010000003">
    <property type="protein sequence ID" value="GAA3963465.1"/>
    <property type="molecule type" value="Genomic_DNA"/>
</dbReference>
<keyword evidence="1" id="KW-0732">Signal</keyword>
<comment type="caution">
    <text evidence="2">The sequence shown here is derived from an EMBL/GenBank/DDBJ whole genome shotgun (WGS) entry which is preliminary data.</text>
</comment>
<protein>
    <submittedName>
        <fullName evidence="2">Uncharacterized protein</fullName>
    </submittedName>
</protein>
<evidence type="ECO:0000313" key="2">
    <source>
        <dbReference type="EMBL" id="GAA3963465.1"/>
    </source>
</evidence>